<dbReference type="InterPro" id="IPR036388">
    <property type="entry name" value="WH-like_DNA-bd_sf"/>
</dbReference>
<dbReference type="InterPro" id="IPR013324">
    <property type="entry name" value="RNA_pol_sigma_r3/r4-like"/>
</dbReference>
<keyword evidence="1" id="KW-0805">Transcription regulation</keyword>
<evidence type="ECO:0000256" key="4">
    <source>
        <dbReference type="ARBA" id="ARBA00023163"/>
    </source>
</evidence>
<comment type="caution">
    <text evidence="6">The sequence shown here is derived from an EMBL/GenBank/DDBJ whole genome shotgun (WGS) entry which is preliminary data.</text>
</comment>
<dbReference type="SUPFAM" id="SSF88659">
    <property type="entry name" value="Sigma3 and sigma4 domains of RNA polymerase sigma factors"/>
    <property type="match status" value="2"/>
</dbReference>
<evidence type="ECO:0000313" key="6">
    <source>
        <dbReference type="EMBL" id="KKT63859.1"/>
    </source>
</evidence>
<name>A0A0G1LVU6_9BACT</name>
<dbReference type="EMBL" id="LCIT01000001">
    <property type="protein sequence ID" value="KKT63859.1"/>
    <property type="molecule type" value="Genomic_DNA"/>
</dbReference>
<sequence>MFKEKTGLSAISLFLCEIKQIPLLGKEGEIAAFVELEKAKNVLFKKALFLKPVREQMLFDLKNFVLGKSHNSRPKTDEDKDNIRTDLNAAKSLFKKISGTRKSLWWNIIQNSGVYFSLCKLERWISGLKDQNLFSDELAMVTEIRNRIMKANLRLVVDIAKSYPANSSIDFLDKINEGNIGLMKAVSMFNLSLGYKFSTYAVWWIKQSIIRALVEKGHVIRIPVNKAQEKSKISRVFLALAQSYGREPTMVELAKKLKRSQKQIAEVLAIVKDPFSLNDPIEDGEGAAEFINIIKDKITPPLEDSTEEKERMELVNLALRELPPREEIILRMRFGVGCNYDHTLEEVGKSFHMSRERVRQIEKTAKRKLRYRLLRRGIRPKALFM</sequence>
<dbReference type="GO" id="GO:0006352">
    <property type="term" value="P:DNA-templated transcription initiation"/>
    <property type="evidence" value="ECO:0007669"/>
    <property type="project" value="InterPro"/>
</dbReference>
<keyword evidence="2" id="KW-0731">Sigma factor</keyword>
<gene>
    <name evidence="6" type="ORF">UW55_C0001G0152</name>
</gene>
<dbReference type="Pfam" id="PF04545">
    <property type="entry name" value="Sigma70_r4"/>
    <property type="match status" value="1"/>
</dbReference>
<dbReference type="CDD" id="cd06171">
    <property type="entry name" value="Sigma70_r4"/>
    <property type="match status" value="1"/>
</dbReference>
<dbReference type="PROSITE" id="PS00716">
    <property type="entry name" value="SIGMA70_2"/>
    <property type="match status" value="1"/>
</dbReference>
<dbReference type="PANTHER" id="PTHR30603">
    <property type="entry name" value="RNA POLYMERASE SIGMA FACTOR RPO"/>
    <property type="match status" value="1"/>
</dbReference>
<dbReference type="InterPro" id="IPR013325">
    <property type="entry name" value="RNA_pol_sigma_r2"/>
</dbReference>
<dbReference type="Gene3D" id="1.10.10.10">
    <property type="entry name" value="Winged helix-like DNA-binding domain superfamily/Winged helix DNA-binding domain"/>
    <property type="match status" value="2"/>
</dbReference>
<dbReference type="Pfam" id="PF04539">
    <property type="entry name" value="Sigma70_r3"/>
    <property type="match status" value="1"/>
</dbReference>
<organism evidence="6 7">
    <name type="scientific">Candidatus Giovannonibacteria bacterium GW2011_GWA2_44_26</name>
    <dbReference type="NCBI Taxonomy" id="1618648"/>
    <lineage>
        <taxon>Bacteria</taxon>
        <taxon>Candidatus Giovannoniibacteriota</taxon>
    </lineage>
</organism>
<dbReference type="PRINTS" id="PR00046">
    <property type="entry name" value="SIGMA70FCT"/>
</dbReference>
<dbReference type="Pfam" id="PF04542">
    <property type="entry name" value="Sigma70_r2"/>
    <property type="match status" value="1"/>
</dbReference>
<dbReference type="Proteomes" id="UP000033945">
    <property type="component" value="Unassembled WGS sequence"/>
</dbReference>
<evidence type="ECO:0000256" key="3">
    <source>
        <dbReference type="ARBA" id="ARBA00023125"/>
    </source>
</evidence>
<dbReference type="NCBIfam" id="TIGR02937">
    <property type="entry name" value="sigma70-ECF"/>
    <property type="match status" value="1"/>
</dbReference>
<dbReference type="InterPro" id="IPR007630">
    <property type="entry name" value="RNA_pol_sigma70_r4"/>
</dbReference>
<keyword evidence="3" id="KW-0238">DNA-binding</keyword>
<evidence type="ECO:0000259" key="5">
    <source>
        <dbReference type="PROSITE" id="PS00716"/>
    </source>
</evidence>
<evidence type="ECO:0000256" key="2">
    <source>
        <dbReference type="ARBA" id="ARBA00023082"/>
    </source>
</evidence>
<dbReference type="AlphaFoldDB" id="A0A0G1LVU6"/>
<dbReference type="InterPro" id="IPR007627">
    <property type="entry name" value="RNA_pol_sigma70_r2"/>
</dbReference>
<evidence type="ECO:0000256" key="1">
    <source>
        <dbReference type="ARBA" id="ARBA00023015"/>
    </source>
</evidence>
<reference evidence="6 7" key="1">
    <citation type="journal article" date="2015" name="Nature">
        <title>rRNA introns, odd ribosomes, and small enigmatic genomes across a large radiation of phyla.</title>
        <authorList>
            <person name="Brown C.T."/>
            <person name="Hug L.A."/>
            <person name="Thomas B.C."/>
            <person name="Sharon I."/>
            <person name="Castelle C.J."/>
            <person name="Singh A."/>
            <person name="Wilkins M.J."/>
            <person name="Williams K.H."/>
            <person name="Banfield J.F."/>
        </authorList>
    </citation>
    <scope>NUCLEOTIDE SEQUENCE [LARGE SCALE GENOMIC DNA]</scope>
</reference>
<dbReference type="InterPro" id="IPR007624">
    <property type="entry name" value="RNA_pol_sigma70_r3"/>
</dbReference>
<protein>
    <submittedName>
        <fullName evidence="6">RNA polymerase sigma factor</fullName>
    </submittedName>
</protein>
<dbReference type="PANTHER" id="PTHR30603:SF60">
    <property type="entry name" value="RNA POLYMERASE SIGMA FACTOR RPOD"/>
    <property type="match status" value="1"/>
</dbReference>
<dbReference type="GO" id="GO:0003677">
    <property type="term" value="F:DNA binding"/>
    <property type="evidence" value="ECO:0007669"/>
    <property type="project" value="UniProtKB-KW"/>
</dbReference>
<feature type="domain" description="RNA polymerase sigma-70" evidence="5">
    <location>
        <begin position="343"/>
        <end position="369"/>
    </location>
</feature>
<keyword evidence="4" id="KW-0804">Transcription</keyword>
<accession>A0A0G1LVU6</accession>
<dbReference type="Gene3D" id="1.20.120.1810">
    <property type="match status" value="1"/>
</dbReference>
<evidence type="ECO:0000313" key="7">
    <source>
        <dbReference type="Proteomes" id="UP000033945"/>
    </source>
</evidence>
<dbReference type="SUPFAM" id="SSF88946">
    <property type="entry name" value="Sigma2 domain of RNA polymerase sigma factors"/>
    <property type="match status" value="1"/>
</dbReference>
<dbReference type="InterPro" id="IPR014284">
    <property type="entry name" value="RNA_pol_sigma-70_dom"/>
</dbReference>
<dbReference type="InterPro" id="IPR000943">
    <property type="entry name" value="RNA_pol_sigma70"/>
</dbReference>
<proteinExistence type="predicted"/>
<dbReference type="GO" id="GO:0016987">
    <property type="term" value="F:sigma factor activity"/>
    <property type="evidence" value="ECO:0007669"/>
    <property type="project" value="UniProtKB-KW"/>
</dbReference>
<dbReference type="InterPro" id="IPR050239">
    <property type="entry name" value="Sigma-70_RNA_pol_init_factors"/>
</dbReference>